<evidence type="ECO:0000313" key="2">
    <source>
        <dbReference type="EMBL" id="ARP82032.1"/>
    </source>
</evidence>
<name>A0A1W6YLU1_9BORD</name>
<sequence length="480" mass="51213">MSPHKLEALREARAALGNLYGDAAPAAWRRLVDRETLRLKDRQLRALNMGALHARVRGTGRLTAGVADGAAPAKSDPLLAGVWSSIRAASARRDAGPYLKTWCASLRATGGAVAGAALALQLNGLRERIGMLVDKVETPMLLDAALREIGDAELGDLIQALGTGLPASADRSMHAFLEDLVRAARSQATQRMDALCDTLMADFGPRLFERTGALETLLDKPDMLPANGSLPDTLQQLVRDAAIFGRLAHEHGARAASIRMGARFLRTPNGYDLAQDLARGLCHEISGLHARLDDGMKVLGVARFLPGAITAAWRERAVDHILEETGIWDELNALARRLPRESSRRLAMPRLWAAVPATASLERGGVRASAWSTQSVGADGYAKTRGLLGQRRAAAAPAVDASAYRYPPEGIYATISDVSDVSDINDVGDVHAVGDIADGSGQDSDRASTVAPSEDSGYDTMERKTGWPTRAARRAHPAAL</sequence>
<keyword evidence="3" id="KW-1185">Reference proteome</keyword>
<feature type="compositionally biased region" description="Basic residues" evidence="1">
    <location>
        <begin position="471"/>
        <end position="480"/>
    </location>
</feature>
<dbReference type="RefSeq" id="WP_086065332.1">
    <property type="nucleotide sequence ID" value="NZ_CP021108.1"/>
</dbReference>
<accession>A0A1W6YLU1</accession>
<dbReference type="AlphaFoldDB" id="A0A1W6YLU1"/>
<gene>
    <name evidence="2" type="ORF">CAL12_15220</name>
</gene>
<dbReference type="OrthoDB" id="8625921at2"/>
<protein>
    <submittedName>
        <fullName evidence="2">Uncharacterized protein</fullName>
    </submittedName>
</protein>
<reference evidence="2 3" key="1">
    <citation type="submission" date="2017-05" db="EMBL/GenBank/DDBJ databases">
        <title>Complete and WGS of Bordetella genogroups.</title>
        <authorList>
            <person name="Spilker T."/>
            <person name="LiPuma J."/>
        </authorList>
    </citation>
    <scope>NUCLEOTIDE SEQUENCE [LARGE SCALE GENOMIC DNA]</scope>
    <source>
        <strain evidence="2 3">AU19157</strain>
    </source>
</reference>
<dbReference type="EMBL" id="CP021108">
    <property type="protein sequence ID" value="ARP82032.1"/>
    <property type="molecule type" value="Genomic_DNA"/>
</dbReference>
<dbReference type="Proteomes" id="UP000194151">
    <property type="component" value="Chromosome"/>
</dbReference>
<organism evidence="2 3">
    <name type="scientific">Bordetella genomosp. 8</name>
    <dbReference type="NCBI Taxonomy" id="1416806"/>
    <lineage>
        <taxon>Bacteria</taxon>
        <taxon>Pseudomonadati</taxon>
        <taxon>Pseudomonadota</taxon>
        <taxon>Betaproteobacteria</taxon>
        <taxon>Burkholderiales</taxon>
        <taxon>Alcaligenaceae</taxon>
        <taxon>Bordetella</taxon>
    </lineage>
</organism>
<proteinExistence type="predicted"/>
<dbReference type="KEGG" id="bgv:CAL12_15220"/>
<evidence type="ECO:0000256" key="1">
    <source>
        <dbReference type="SAM" id="MobiDB-lite"/>
    </source>
</evidence>
<evidence type="ECO:0000313" key="3">
    <source>
        <dbReference type="Proteomes" id="UP000194151"/>
    </source>
</evidence>
<feature type="region of interest" description="Disordered" evidence="1">
    <location>
        <begin position="435"/>
        <end position="480"/>
    </location>
</feature>